<name>A0A0F9GT18_9ZZZZ</name>
<gene>
    <name evidence="1" type="ORF">LCGC14_1789400</name>
</gene>
<organism evidence="1">
    <name type="scientific">marine sediment metagenome</name>
    <dbReference type="NCBI Taxonomy" id="412755"/>
    <lineage>
        <taxon>unclassified sequences</taxon>
        <taxon>metagenomes</taxon>
        <taxon>ecological metagenomes</taxon>
    </lineage>
</organism>
<sequence length="44" mass="5307">MIRTQSIITNDLDRVYNNNYPVIGENFQEFFIPESFIRMLTTKH</sequence>
<dbReference type="EMBL" id="LAZR01017061">
    <property type="protein sequence ID" value="KKM01939.1"/>
    <property type="molecule type" value="Genomic_DNA"/>
</dbReference>
<comment type="caution">
    <text evidence="1">The sequence shown here is derived from an EMBL/GenBank/DDBJ whole genome shotgun (WGS) entry which is preliminary data.</text>
</comment>
<dbReference type="AlphaFoldDB" id="A0A0F9GT18"/>
<proteinExistence type="predicted"/>
<evidence type="ECO:0000313" key="1">
    <source>
        <dbReference type="EMBL" id="KKM01939.1"/>
    </source>
</evidence>
<reference evidence="1" key="1">
    <citation type="journal article" date="2015" name="Nature">
        <title>Complex archaea that bridge the gap between prokaryotes and eukaryotes.</title>
        <authorList>
            <person name="Spang A."/>
            <person name="Saw J.H."/>
            <person name="Jorgensen S.L."/>
            <person name="Zaremba-Niedzwiedzka K."/>
            <person name="Martijn J."/>
            <person name="Lind A.E."/>
            <person name="van Eijk R."/>
            <person name="Schleper C."/>
            <person name="Guy L."/>
            <person name="Ettema T.J."/>
        </authorList>
    </citation>
    <scope>NUCLEOTIDE SEQUENCE</scope>
</reference>
<protein>
    <submittedName>
        <fullName evidence="1">Uncharacterized protein</fullName>
    </submittedName>
</protein>
<accession>A0A0F9GT18</accession>